<evidence type="ECO:0000256" key="1">
    <source>
        <dbReference type="SAM" id="MobiDB-lite"/>
    </source>
</evidence>
<accession>A0A7E5VCN1</accession>
<keyword evidence="3" id="KW-1185">Reference proteome</keyword>
<feature type="region of interest" description="Disordered" evidence="1">
    <location>
        <begin position="1015"/>
        <end position="1130"/>
    </location>
</feature>
<feature type="compositionally biased region" description="Basic residues" evidence="1">
    <location>
        <begin position="1114"/>
        <end position="1130"/>
    </location>
</feature>
<protein>
    <submittedName>
        <fullName evidence="4">Uncharacterized protein LOC113492658</fullName>
    </submittedName>
</protein>
<dbReference type="KEGG" id="tnl:113492658"/>
<evidence type="ECO:0000313" key="3">
    <source>
        <dbReference type="Proteomes" id="UP000322000"/>
    </source>
</evidence>
<dbReference type="OrthoDB" id="7477768at2759"/>
<feature type="signal peptide" evidence="2">
    <location>
        <begin position="1"/>
        <end position="17"/>
    </location>
</feature>
<dbReference type="RefSeq" id="XP_026726046.1">
    <property type="nucleotide sequence ID" value="XM_026870245.1"/>
</dbReference>
<feature type="compositionally biased region" description="Polar residues" evidence="1">
    <location>
        <begin position="407"/>
        <end position="418"/>
    </location>
</feature>
<feature type="compositionally biased region" description="Low complexity" evidence="1">
    <location>
        <begin position="143"/>
        <end position="153"/>
    </location>
</feature>
<name>A0A7E5VCN1_TRINI</name>
<evidence type="ECO:0000256" key="2">
    <source>
        <dbReference type="SAM" id="SignalP"/>
    </source>
</evidence>
<feature type="compositionally biased region" description="Low complexity" evidence="1">
    <location>
        <begin position="1015"/>
        <end position="1025"/>
    </location>
</feature>
<gene>
    <name evidence="4" type="primary">LOC113492658</name>
</gene>
<proteinExistence type="predicted"/>
<feature type="region of interest" description="Disordered" evidence="1">
    <location>
        <begin position="407"/>
        <end position="426"/>
    </location>
</feature>
<feature type="region of interest" description="Disordered" evidence="1">
    <location>
        <begin position="143"/>
        <end position="172"/>
    </location>
</feature>
<feature type="compositionally biased region" description="Acidic residues" evidence="1">
    <location>
        <begin position="1085"/>
        <end position="1095"/>
    </location>
</feature>
<sequence>MFLCWKLLLVLILCVKQEVDLAIALRRFVYQKDISEYCRRRVMPSVFLGRQVIAAYSQILHFSRLELPYSCFVSLRTESGSNIILVIQLMSDKSLIESCRESKNQLLVYEIGETFGGYWGALPNNMMKVEDTTEPSIYTLKTTQSTTTATTEESTTEKTTRTTTPSKSDNKPTADMADYIRVEVPIVNVSAVLVPGQLSGQTIFDSEDRFDSMLDVTGPGISYETKVLPLVQFSVEKEVTVERSGAEIEEDEEEPDAPSQSPRFEIDLNSDMFTPDSRLLFPPLGSSNRETKYNFNVNRRLNFKKQKQLLAEKEANFNKQLSYYIHPSPHSVKPANILTRHYNFMDPPANKDNEPPSNSWEAIDDILKNLSKTGDDSKYGDRNLVELLQGLSKLGKNESVHLVPNSVASKHSTSAPRTTTKKYKTDSITWRQPPASYRTNYFEEVDDTLKVQGLLQGDVNNTWKSGNNESLGNDDGKSGPLLPLALDVDSVILNATIHRLPMLNNREEPLNIVNETTMPPLEVSGTTVTPEIMRPLTLVDHESFENMVHAASLMAVALNQTVSTPSENTTEQGINVSKTKTMRRKRRKKRYIHVIPIEHAKPHHLPVKIEVPASTEHADKIADAQEFQRLIEMQDDEVHDRVALRYLRQYVGPALFNICDFDEAAARHVYLFNSSRLVLAITNFTLERMTVVMTPARTLLTSDARCTSAHLECQVSGARVCIDSLSACDGVPNCGSYDIYDEDRLTCGGSAGLQHNVCLAAITFLAVLLTILYTVHYWLKRCVPKVSDAFFIYTDAAENVLYLDSIMRSPYDTSDGKEFYRDPTLQAYMECTDIHLKKKAFMQRFLAFFSCKRKKKKQLVEVVEKDYVDVHPDVGRLFSFSEVELDKIGPRVLSADVAVQTGSSLEMPFYEGARTDISAIPTHSSDILTNFEGIIPASRKLSLDLDILSNQPSDELSILKFFRRARSVSMQMSSIEVIRTPPYKIDVPAKRNLPHTDEKEIQVLLYDEQDHLDAQTSTVASASQAGPVETKPSHVRKKLRFDEKKNVQSPSIDYDSPEEESVATSDRPRRSTGYTSTKNVRIEDMEPESVSDIEEPTTSTNREFKSYFWSSGKSKPKKPPAKKKAQLSLR</sequence>
<feature type="compositionally biased region" description="Acidic residues" evidence="1">
    <location>
        <begin position="247"/>
        <end position="256"/>
    </location>
</feature>
<keyword evidence="2" id="KW-0732">Signal</keyword>
<reference evidence="4" key="1">
    <citation type="submission" date="2025-08" db="UniProtKB">
        <authorList>
            <consortium name="RefSeq"/>
        </authorList>
    </citation>
    <scope>IDENTIFICATION</scope>
</reference>
<dbReference type="GeneID" id="113492658"/>
<feature type="region of interest" description="Disordered" evidence="1">
    <location>
        <begin position="241"/>
        <end position="265"/>
    </location>
</feature>
<dbReference type="Proteomes" id="UP000322000">
    <property type="component" value="Chromosome 4"/>
</dbReference>
<organism evidence="3 4">
    <name type="scientific">Trichoplusia ni</name>
    <name type="common">Cabbage looper</name>
    <dbReference type="NCBI Taxonomy" id="7111"/>
    <lineage>
        <taxon>Eukaryota</taxon>
        <taxon>Metazoa</taxon>
        <taxon>Ecdysozoa</taxon>
        <taxon>Arthropoda</taxon>
        <taxon>Hexapoda</taxon>
        <taxon>Insecta</taxon>
        <taxon>Pterygota</taxon>
        <taxon>Neoptera</taxon>
        <taxon>Endopterygota</taxon>
        <taxon>Lepidoptera</taxon>
        <taxon>Glossata</taxon>
        <taxon>Ditrysia</taxon>
        <taxon>Noctuoidea</taxon>
        <taxon>Noctuidae</taxon>
        <taxon>Plusiinae</taxon>
        <taxon>Trichoplusia</taxon>
    </lineage>
</organism>
<feature type="chain" id="PRO_5028959802" evidence="2">
    <location>
        <begin position="18"/>
        <end position="1130"/>
    </location>
</feature>
<dbReference type="InParanoid" id="A0A7E5VCN1"/>
<dbReference type="AlphaFoldDB" id="A0A7E5VCN1"/>
<evidence type="ECO:0000313" key="4">
    <source>
        <dbReference type="RefSeq" id="XP_026726046.1"/>
    </source>
</evidence>